<keyword evidence="1" id="KW-0472">Membrane</keyword>
<keyword evidence="1" id="KW-1133">Transmembrane helix</keyword>
<comment type="caution">
    <text evidence="2">The sequence shown here is derived from an EMBL/GenBank/DDBJ whole genome shotgun (WGS) entry which is preliminary data.</text>
</comment>
<keyword evidence="1" id="KW-0812">Transmembrane</keyword>
<dbReference type="NCBIfam" id="NF047765">
    <property type="entry name" value="LIC_13387_fam"/>
    <property type="match status" value="1"/>
</dbReference>
<gene>
    <name evidence="2" type="ORF">AB6724_07295</name>
</gene>
<organism evidence="2 3">
    <name type="scientific">Comamonas guangdongensis</name>
    <dbReference type="NCBI Taxonomy" id="510515"/>
    <lineage>
        <taxon>Bacteria</taxon>
        <taxon>Pseudomonadati</taxon>
        <taxon>Pseudomonadota</taxon>
        <taxon>Betaproteobacteria</taxon>
        <taxon>Burkholderiales</taxon>
        <taxon>Comamonadaceae</taxon>
        <taxon>Comamonas</taxon>
    </lineage>
</organism>
<dbReference type="InterPro" id="IPR058068">
    <property type="entry name" value="LIC_13387-like"/>
</dbReference>
<evidence type="ECO:0000313" key="2">
    <source>
        <dbReference type="EMBL" id="MEX8192642.1"/>
    </source>
</evidence>
<accession>A0ABV3ZSY3</accession>
<reference evidence="2 3" key="1">
    <citation type="journal article" date="2013" name="Int. J. Syst. Evol. Microbiol.">
        <title>Comamonas guangdongensis sp. nov., isolated from subterranean forest sediment, and emended description of the genus Comamonas.</title>
        <authorList>
            <person name="Zhang J."/>
            <person name="Wang Y."/>
            <person name="Zhou S."/>
            <person name="Wu C."/>
            <person name="He J."/>
            <person name="Li F."/>
        </authorList>
    </citation>
    <scope>NUCLEOTIDE SEQUENCE [LARGE SCALE GENOMIC DNA]</scope>
    <source>
        <strain evidence="2 3">CCTCC AB2011133</strain>
    </source>
</reference>
<dbReference type="Proteomes" id="UP001561046">
    <property type="component" value="Unassembled WGS sequence"/>
</dbReference>
<feature type="transmembrane region" description="Helical" evidence="1">
    <location>
        <begin position="89"/>
        <end position="109"/>
    </location>
</feature>
<feature type="transmembrane region" description="Helical" evidence="1">
    <location>
        <begin position="6"/>
        <end position="25"/>
    </location>
</feature>
<dbReference type="EMBL" id="JBFYGN010000006">
    <property type="protein sequence ID" value="MEX8192642.1"/>
    <property type="molecule type" value="Genomic_DNA"/>
</dbReference>
<evidence type="ECO:0000313" key="3">
    <source>
        <dbReference type="Proteomes" id="UP001561046"/>
    </source>
</evidence>
<dbReference type="RefSeq" id="WP_369337843.1">
    <property type="nucleotide sequence ID" value="NZ_JBFYGN010000006.1"/>
</dbReference>
<protein>
    <submittedName>
        <fullName evidence="2">Uncharacterized protein</fullName>
    </submittedName>
</protein>
<keyword evidence="3" id="KW-1185">Reference proteome</keyword>
<feature type="transmembrane region" description="Helical" evidence="1">
    <location>
        <begin position="59"/>
        <end position="83"/>
    </location>
</feature>
<evidence type="ECO:0000256" key="1">
    <source>
        <dbReference type="SAM" id="Phobius"/>
    </source>
</evidence>
<sequence>MNWPATLIALAGLLMTALGAVHLLYTLRGQRLDPIDPALIAAMRRTPMHITRETDMWRAWLGFNASHSLGAIGFGTILAGLAVSDARLFAGHPLLTIWALAMVTGYLWIARACWFSVPRRGLQTALCLLAAGLLALLR</sequence>
<proteinExistence type="predicted"/>
<name>A0ABV3ZSY3_9BURK</name>